<evidence type="ECO:0000256" key="1">
    <source>
        <dbReference type="SAM" id="Phobius"/>
    </source>
</evidence>
<keyword evidence="1" id="KW-0472">Membrane</keyword>
<keyword evidence="1" id="KW-0812">Transmembrane</keyword>
<reference evidence="3 5" key="1">
    <citation type="journal article" date="2017" name="Nature">
        <title>The sunflower genome provides insights into oil metabolism, flowering and Asterid evolution.</title>
        <authorList>
            <person name="Badouin H."/>
            <person name="Gouzy J."/>
            <person name="Grassa C.J."/>
            <person name="Murat F."/>
            <person name="Staton S.E."/>
            <person name="Cottret L."/>
            <person name="Lelandais-Briere C."/>
            <person name="Owens G.L."/>
            <person name="Carrere S."/>
            <person name="Mayjonade B."/>
            <person name="Legrand L."/>
            <person name="Gill N."/>
            <person name="Kane N.C."/>
            <person name="Bowers J.E."/>
            <person name="Hubner S."/>
            <person name="Bellec A."/>
            <person name="Berard A."/>
            <person name="Berges H."/>
            <person name="Blanchet N."/>
            <person name="Boniface M.C."/>
            <person name="Brunel D."/>
            <person name="Catrice O."/>
            <person name="Chaidir N."/>
            <person name="Claudel C."/>
            <person name="Donnadieu C."/>
            <person name="Faraut T."/>
            <person name="Fievet G."/>
            <person name="Helmstetter N."/>
            <person name="King M."/>
            <person name="Knapp S.J."/>
            <person name="Lai Z."/>
            <person name="Le Paslier M.C."/>
            <person name="Lippi Y."/>
            <person name="Lorenzon L."/>
            <person name="Mandel J.R."/>
            <person name="Marage G."/>
            <person name="Marchand G."/>
            <person name="Marquand E."/>
            <person name="Bret-Mestries E."/>
            <person name="Morien E."/>
            <person name="Nambeesan S."/>
            <person name="Nguyen T."/>
            <person name="Pegot-Espagnet P."/>
            <person name="Pouilly N."/>
            <person name="Raftis F."/>
            <person name="Sallet E."/>
            <person name="Schiex T."/>
            <person name="Thomas J."/>
            <person name="Vandecasteele C."/>
            <person name="Vares D."/>
            <person name="Vear F."/>
            <person name="Vautrin S."/>
            <person name="Crespi M."/>
            <person name="Mangin B."/>
            <person name="Burke J.M."/>
            <person name="Salse J."/>
            <person name="Munos S."/>
            <person name="Vincourt P."/>
            <person name="Rieseberg L.H."/>
            <person name="Langlade N.B."/>
        </authorList>
    </citation>
    <scope>NUCLEOTIDE SEQUENCE [LARGE SCALE GENOMIC DNA]</scope>
    <source>
        <strain evidence="5">cv. SF193</strain>
        <tissue evidence="3">Leaves</tissue>
    </source>
</reference>
<dbReference type="Pfam" id="PF11820">
    <property type="entry name" value="DUF3339"/>
    <property type="match status" value="1"/>
</dbReference>
<keyword evidence="5" id="KW-1185">Reference proteome</keyword>
<evidence type="ECO:0008006" key="6">
    <source>
        <dbReference type="Google" id="ProtNLM"/>
    </source>
</evidence>
<dbReference type="PANTHER" id="PTHR33128">
    <property type="entry name" value="OS05G0103400 PROTEIN"/>
    <property type="match status" value="1"/>
</dbReference>
<keyword evidence="2" id="KW-0732">Signal</keyword>
<dbReference type="Proteomes" id="UP000215914">
    <property type="component" value="Chromosome 17"/>
</dbReference>
<feature type="chain" id="PRO_5041162179" description="Transmembrane protein" evidence="2">
    <location>
        <begin position="23"/>
        <end position="69"/>
    </location>
</feature>
<dbReference type="AlphaFoldDB" id="A0A251RV02"/>
<feature type="signal peptide" evidence="2">
    <location>
        <begin position="1"/>
        <end position="22"/>
    </location>
</feature>
<feature type="transmembrane region" description="Helical" evidence="1">
    <location>
        <begin position="41"/>
        <end position="62"/>
    </location>
</feature>
<dbReference type="InParanoid" id="A0A251RV02"/>
<keyword evidence="1" id="KW-1133">Transmembrane helix</keyword>
<protein>
    <recommendedName>
        <fullName evidence="6">Transmembrane protein</fullName>
    </recommendedName>
</protein>
<gene>
    <name evidence="4" type="ORF">HannXRQ_Chr17g0568991</name>
    <name evidence="3" type="ORF">HanXRQr2_Chr17g0828961</name>
</gene>
<proteinExistence type="predicted"/>
<organism evidence="4 5">
    <name type="scientific">Helianthus annuus</name>
    <name type="common">Common sunflower</name>
    <dbReference type="NCBI Taxonomy" id="4232"/>
    <lineage>
        <taxon>Eukaryota</taxon>
        <taxon>Viridiplantae</taxon>
        <taxon>Streptophyta</taxon>
        <taxon>Embryophyta</taxon>
        <taxon>Tracheophyta</taxon>
        <taxon>Spermatophyta</taxon>
        <taxon>Magnoliopsida</taxon>
        <taxon>eudicotyledons</taxon>
        <taxon>Gunneridae</taxon>
        <taxon>Pentapetalae</taxon>
        <taxon>asterids</taxon>
        <taxon>campanulids</taxon>
        <taxon>Asterales</taxon>
        <taxon>Asteraceae</taxon>
        <taxon>Asteroideae</taxon>
        <taxon>Heliantheae alliance</taxon>
        <taxon>Heliantheae</taxon>
        <taxon>Helianthus</taxon>
    </lineage>
</organism>
<evidence type="ECO:0000313" key="5">
    <source>
        <dbReference type="Proteomes" id="UP000215914"/>
    </source>
</evidence>
<dbReference type="InterPro" id="IPR021775">
    <property type="entry name" value="DUF3339"/>
</dbReference>
<evidence type="ECO:0000313" key="3">
    <source>
        <dbReference type="EMBL" id="KAF5757627.1"/>
    </source>
</evidence>
<accession>A0A251RV02</accession>
<reference evidence="3" key="3">
    <citation type="submission" date="2020-06" db="EMBL/GenBank/DDBJ databases">
        <title>Helianthus annuus Genome sequencing and assembly Release 2.</title>
        <authorList>
            <person name="Gouzy J."/>
            <person name="Langlade N."/>
            <person name="Munos S."/>
        </authorList>
    </citation>
    <scope>NUCLEOTIDE SEQUENCE</scope>
    <source>
        <tissue evidence="3">Leaves</tissue>
    </source>
</reference>
<evidence type="ECO:0000313" key="4">
    <source>
        <dbReference type="EMBL" id="OTF88070.1"/>
    </source>
</evidence>
<reference evidence="4" key="2">
    <citation type="submission" date="2017-02" db="EMBL/GenBank/DDBJ databases">
        <title>Sunflower complete genome.</title>
        <authorList>
            <person name="Langlade N."/>
            <person name="Munos S."/>
        </authorList>
    </citation>
    <scope>NUCLEOTIDE SEQUENCE [LARGE SCALE GENOMIC DNA]</scope>
    <source>
        <tissue evidence="4">Leaves</tissue>
    </source>
</reference>
<evidence type="ECO:0000256" key="2">
    <source>
        <dbReference type="SAM" id="SignalP"/>
    </source>
</evidence>
<name>A0A251RV02_HELAN</name>
<dbReference type="PANTHER" id="PTHR33128:SF55">
    <property type="entry name" value="TRANSMEMBRANE PROTEIN"/>
    <property type="match status" value="1"/>
</dbReference>
<dbReference type="EMBL" id="MNCJ02000332">
    <property type="protein sequence ID" value="KAF5757627.1"/>
    <property type="molecule type" value="Genomic_DNA"/>
</dbReference>
<dbReference type="EMBL" id="CM007906">
    <property type="protein sequence ID" value="OTF88070.1"/>
    <property type="molecule type" value="Genomic_DNA"/>
</dbReference>
<dbReference type="OrthoDB" id="652307at2759"/>
<dbReference type="OMA" id="IRVHIWL"/>
<sequence length="69" mass="7575">MADWGPIFVSVLLFALLSPGLLFQIPGGARCVNFCCFQTSGAAILVHTLLYFALICLFTFAIRVHIWLG</sequence>
<dbReference type="Gramene" id="mRNA:HanXRQr2_Chr17g0828961">
    <property type="protein sequence ID" value="CDS:HanXRQr2_Chr17g0828961.1"/>
    <property type="gene ID" value="HanXRQr2_Chr17g0828961"/>
</dbReference>